<dbReference type="EMBL" id="GL349434">
    <property type="protein sequence ID" value="KNC48803.1"/>
    <property type="molecule type" value="Genomic_DNA"/>
</dbReference>
<evidence type="ECO:0000256" key="1">
    <source>
        <dbReference type="SAM" id="MobiDB-lite"/>
    </source>
</evidence>
<feature type="region of interest" description="Disordered" evidence="1">
    <location>
        <begin position="207"/>
        <end position="227"/>
    </location>
</feature>
<proteinExistence type="predicted"/>
<keyword evidence="3" id="KW-1185">Reference proteome</keyword>
<dbReference type="RefSeq" id="XP_013762854.1">
    <property type="nucleotide sequence ID" value="XM_013907400.1"/>
</dbReference>
<reference evidence="2 3" key="1">
    <citation type="submission" date="2010-05" db="EMBL/GenBank/DDBJ databases">
        <title>The Genome Sequence of Thecamonas trahens ATCC 50062.</title>
        <authorList>
            <consortium name="The Broad Institute Genome Sequencing Platform"/>
            <person name="Russ C."/>
            <person name="Cuomo C."/>
            <person name="Shea T."/>
            <person name="Young S.K."/>
            <person name="Zeng Q."/>
            <person name="Koehrsen M."/>
            <person name="Haas B."/>
            <person name="Borodovsky M."/>
            <person name="Guigo R."/>
            <person name="Alvarado L."/>
            <person name="Berlin A."/>
            <person name="Bochicchio J."/>
            <person name="Borenstein D."/>
            <person name="Chapman S."/>
            <person name="Chen Z."/>
            <person name="Freedman E."/>
            <person name="Gellesch M."/>
            <person name="Goldberg J."/>
            <person name="Griggs A."/>
            <person name="Gujja S."/>
            <person name="Heilman E."/>
            <person name="Heiman D."/>
            <person name="Hepburn T."/>
            <person name="Howarth C."/>
            <person name="Jen D."/>
            <person name="Larson L."/>
            <person name="Mehta T."/>
            <person name="Park D."/>
            <person name="Pearson M."/>
            <person name="Roberts A."/>
            <person name="Saif S."/>
            <person name="Shenoy N."/>
            <person name="Sisk P."/>
            <person name="Stolte C."/>
            <person name="Sykes S."/>
            <person name="Thomson T."/>
            <person name="Walk T."/>
            <person name="White J."/>
            <person name="Yandava C."/>
            <person name="Burger G."/>
            <person name="Gray M.W."/>
            <person name="Holland P.W.H."/>
            <person name="King N."/>
            <person name="Lang F.B.F."/>
            <person name="Roger A.J."/>
            <person name="Ruiz-Trillo I."/>
            <person name="Lander E."/>
            <person name="Nusbaum C."/>
        </authorList>
    </citation>
    <scope>NUCLEOTIDE SEQUENCE [LARGE SCALE GENOMIC DNA]</scope>
    <source>
        <strain evidence="2 3">ATCC 50062</strain>
    </source>
</reference>
<evidence type="ECO:0000313" key="3">
    <source>
        <dbReference type="Proteomes" id="UP000054408"/>
    </source>
</evidence>
<sequence length="493" mass="51434">MWRLLGLGSSHLEEGESGESLYTARVLVVGDVGVGKHALMSLLRGIEPTAGDLLVPIETGGESGATSSAIRLDPPPRSALPPLELELTVAAGSEAYNQTAMDALVARASPDLVLLCFSLYEQSTLVVAGDFWSTALANALVAVQPDALPRLVLMGLDLIPEATRSELLPIRHAALERARADWYALRANERQQREDALAALDAIVPEDDSGGFETDSDSDSDAGLPDRPGLSIVSVESSAALSITPEDHVEHPVDADLLVSAACMLSIPDVCLVTDNTALLAAARAAARSVAGLSLRTSCIRAELADLVAHAPRGPVAAAATNAAARVDAFLGTLPVRKLAASAPPQIRNALLAAAFTQERVHRCAGCPPLPPPPRSSPGAVLCAADETAHAAYNEPAVAALLLPLVAAMRGVGPDEAPSSECWAFYTRVRAALLSALVAATSALMSARSACPTSCPRALLLTHKLRLAIAPQVEKRSFAAPATWTGWSWLSRM</sequence>
<dbReference type="AlphaFoldDB" id="A0A0L0DBW7"/>
<organism evidence="2 3">
    <name type="scientific">Thecamonas trahens ATCC 50062</name>
    <dbReference type="NCBI Taxonomy" id="461836"/>
    <lineage>
        <taxon>Eukaryota</taxon>
        <taxon>Apusozoa</taxon>
        <taxon>Apusomonadida</taxon>
        <taxon>Apusomonadidae</taxon>
        <taxon>Thecamonas</taxon>
    </lineage>
</organism>
<evidence type="ECO:0000313" key="2">
    <source>
        <dbReference type="EMBL" id="KNC48803.1"/>
    </source>
</evidence>
<dbReference type="Proteomes" id="UP000054408">
    <property type="component" value="Unassembled WGS sequence"/>
</dbReference>
<protein>
    <submittedName>
        <fullName evidence="2">Uncharacterized protein</fullName>
    </submittedName>
</protein>
<accession>A0A0L0DBW7</accession>
<name>A0A0L0DBW7_THETB</name>
<gene>
    <name evidence="2" type="ORF">AMSG_00583</name>
</gene>
<feature type="compositionally biased region" description="Acidic residues" evidence="1">
    <location>
        <begin position="207"/>
        <end position="220"/>
    </location>
</feature>
<dbReference type="GeneID" id="25560383"/>